<keyword evidence="2" id="KW-0812">Transmembrane</keyword>
<keyword evidence="2" id="KW-0472">Membrane</keyword>
<dbReference type="SUPFAM" id="SSF52317">
    <property type="entry name" value="Class I glutamine amidotransferase-like"/>
    <property type="match status" value="1"/>
</dbReference>
<evidence type="ECO:0000256" key="2">
    <source>
        <dbReference type="SAM" id="Phobius"/>
    </source>
</evidence>
<dbReference type="PANTHER" id="PTHR37947">
    <property type="entry name" value="BLL2462 PROTEIN"/>
    <property type="match status" value="1"/>
</dbReference>
<sequence>MAEPLETLLRLPEGVTLAPALPPAAIAAGLGIGLVWVAAVAVQALRSGGLGAGRSAVIVVEWLARSALLLGLAALALNPQEMTGGSGEARRPEVLLVVDRSGSMATKDAADGKSRAAFVEEAWVGPLAGGGEAWARGARVSVVGFDQRIREEGDAEDAGDTSLIAAMDAALASAPAAIADDPLGAPAVVLLSDGRETIAPDPEGAVLSPALRERLQRAKTRGLAVHTVTVGEAAPPPFDLAVSVAPTTAFWIAGEPGAAEVTLSATRAAAAGTSSTVRVTGRADGEAGESAEEVLLYEADLRADRSLLQTLPVPVPLEALRAMGALRPKPDGRLERAEGVTGVRLAVSLVPVDGEAAEANNRQEVRVPLAPVRLRVLVLEGQPYWDTKFIAQALRADAAVAVEQVTRVTEGRWERLRSGADAGGTAGPPTASAADDPSPEDAVQRLDFSAFEVVMLGRRLDDVLSAGQWAALAGWVEGGGHLVLTRGRPAALSTPAASRLDPVVAGAGTATGAGTTLVEGADGADGVFGATAAAAVRAAPPPLRWLERGLSPKPATRVLLRAADDPAAPALVAMPVGRGSVLAVLGEGLWRWALPDATSLGGPSETRARYDALWAGLVRGLLFGSADADGGSSSSALRLAMPDGPATPGEEVRIGLLLGPGVEPAAARVEVTPPSGRVTRLRPATDVSAAGESADRDGLSLSFKPEEPGLHTVRGWAGDGDGEQEPVVRLLNVRPLGLERTLVSADAAAMREIAARTGGEVLDPADPRSLIDHLDDVAISRTRPPRPEPLWDTGSVLAGLLGIWSALWIARKAAGLP</sequence>
<feature type="transmembrane region" description="Helical" evidence="2">
    <location>
        <begin position="57"/>
        <end position="77"/>
    </location>
</feature>
<dbReference type="InterPro" id="IPR029062">
    <property type="entry name" value="Class_I_gatase-like"/>
</dbReference>
<evidence type="ECO:0000313" key="3">
    <source>
        <dbReference type="EMBL" id="BAM03366.1"/>
    </source>
</evidence>
<feature type="compositionally biased region" description="Low complexity" evidence="1">
    <location>
        <begin position="427"/>
        <end position="436"/>
    </location>
</feature>
<evidence type="ECO:0000313" key="4">
    <source>
        <dbReference type="Proteomes" id="UP000007881"/>
    </source>
</evidence>
<proteinExistence type="predicted"/>
<dbReference type="InterPro" id="IPR036465">
    <property type="entry name" value="vWFA_dom_sf"/>
</dbReference>
<dbReference type="EMBL" id="AP012338">
    <property type="protein sequence ID" value="BAM03366.1"/>
    <property type="molecule type" value="Genomic_DNA"/>
</dbReference>
<keyword evidence="2" id="KW-1133">Transmembrane helix</keyword>
<accession>I0IDM8</accession>
<keyword evidence="4" id="KW-1185">Reference proteome</keyword>
<feature type="region of interest" description="Disordered" evidence="1">
    <location>
        <begin position="413"/>
        <end position="441"/>
    </location>
</feature>
<dbReference type="OrthoDB" id="221349at2"/>
<dbReference type="eggNOG" id="COG2304">
    <property type="taxonomic scope" value="Bacteria"/>
</dbReference>
<dbReference type="KEGG" id="phm:PSMK_12070"/>
<gene>
    <name evidence="3" type="ordered locus">PSMK_12070</name>
</gene>
<protein>
    <recommendedName>
        <fullName evidence="5">VWFA domain-containing protein</fullName>
    </recommendedName>
</protein>
<dbReference type="STRING" id="1142394.PSMK_12070"/>
<dbReference type="PANTHER" id="PTHR37947:SF1">
    <property type="entry name" value="BLL2462 PROTEIN"/>
    <property type="match status" value="1"/>
</dbReference>
<dbReference type="Gene3D" id="3.40.50.880">
    <property type="match status" value="1"/>
</dbReference>
<feature type="region of interest" description="Disordered" evidence="1">
    <location>
        <begin position="684"/>
        <end position="705"/>
    </location>
</feature>
<dbReference type="RefSeq" id="WP_014436585.1">
    <property type="nucleotide sequence ID" value="NC_017080.1"/>
</dbReference>
<dbReference type="CDD" id="cd00198">
    <property type="entry name" value="vWFA"/>
    <property type="match status" value="1"/>
</dbReference>
<reference evidence="3 4" key="1">
    <citation type="submission" date="2012-02" db="EMBL/GenBank/DDBJ databases">
        <title>Complete genome sequence of Phycisphaera mikurensis NBRC 102666.</title>
        <authorList>
            <person name="Ankai A."/>
            <person name="Hosoyama A."/>
            <person name="Terui Y."/>
            <person name="Sekine M."/>
            <person name="Fukai R."/>
            <person name="Kato Y."/>
            <person name="Nakamura S."/>
            <person name="Yamada-Narita S."/>
            <person name="Kawakoshi A."/>
            <person name="Fukunaga Y."/>
            <person name="Yamazaki S."/>
            <person name="Fujita N."/>
        </authorList>
    </citation>
    <scope>NUCLEOTIDE SEQUENCE [LARGE SCALE GENOMIC DNA]</scope>
    <source>
        <strain evidence="4">NBRC 102666 / KCTC 22515 / FYK2301M01</strain>
    </source>
</reference>
<dbReference type="SUPFAM" id="SSF53300">
    <property type="entry name" value="vWA-like"/>
    <property type="match status" value="1"/>
</dbReference>
<evidence type="ECO:0008006" key="5">
    <source>
        <dbReference type="Google" id="ProtNLM"/>
    </source>
</evidence>
<dbReference type="HOGENOM" id="CLU_013447_1_0_0"/>
<dbReference type="Proteomes" id="UP000007881">
    <property type="component" value="Chromosome"/>
</dbReference>
<evidence type="ECO:0000256" key="1">
    <source>
        <dbReference type="SAM" id="MobiDB-lite"/>
    </source>
</evidence>
<name>I0IDM8_PHYMF</name>
<feature type="compositionally biased region" description="Basic and acidic residues" evidence="1">
    <location>
        <begin position="693"/>
        <end position="705"/>
    </location>
</feature>
<dbReference type="Gene3D" id="3.40.50.410">
    <property type="entry name" value="von Willebrand factor, type A domain"/>
    <property type="match status" value="1"/>
</dbReference>
<dbReference type="AlphaFoldDB" id="I0IDM8"/>
<organism evidence="3 4">
    <name type="scientific">Phycisphaera mikurensis (strain NBRC 102666 / KCTC 22515 / FYK2301M01)</name>
    <dbReference type="NCBI Taxonomy" id="1142394"/>
    <lineage>
        <taxon>Bacteria</taxon>
        <taxon>Pseudomonadati</taxon>
        <taxon>Planctomycetota</taxon>
        <taxon>Phycisphaerae</taxon>
        <taxon>Phycisphaerales</taxon>
        <taxon>Phycisphaeraceae</taxon>
        <taxon>Phycisphaera</taxon>
    </lineage>
</organism>
<feature type="transmembrane region" description="Helical" evidence="2">
    <location>
        <begin position="20"/>
        <end position="45"/>
    </location>
</feature>